<dbReference type="InterPro" id="IPR013149">
    <property type="entry name" value="ADH-like_C"/>
</dbReference>
<evidence type="ECO:0000256" key="1">
    <source>
        <dbReference type="ARBA" id="ARBA00012480"/>
    </source>
</evidence>
<dbReference type="SUPFAM" id="SSF47336">
    <property type="entry name" value="ACP-like"/>
    <property type="match status" value="1"/>
</dbReference>
<evidence type="ECO:0000256" key="2">
    <source>
        <dbReference type="ARBA" id="ARBA00022450"/>
    </source>
</evidence>
<evidence type="ECO:0000259" key="5">
    <source>
        <dbReference type="SMART" id="SM00822"/>
    </source>
</evidence>
<dbReference type="GO" id="GO:0016297">
    <property type="term" value="F:fatty acyl-[ACP] hydrolase activity"/>
    <property type="evidence" value="ECO:0007669"/>
    <property type="project" value="UniProtKB-EC"/>
</dbReference>
<dbReference type="PANTHER" id="PTHR43775:SF23">
    <property type="entry name" value="FATTY ACID SYNTHASE 3"/>
    <property type="match status" value="1"/>
</dbReference>
<dbReference type="SUPFAM" id="SSF53474">
    <property type="entry name" value="alpha/beta-Hydrolases"/>
    <property type="match status" value="1"/>
</dbReference>
<dbReference type="SUPFAM" id="SSF51735">
    <property type="entry name" value="NAD(P)-binding Rossmann-fold domains"/>
    <property type="match status" value="2"/>
</dbReference>
<evidence type="ECO:0000313" key="9">
    <source>
        <dbReference type="RefSeq" id="XP_022835184.1"/>
    </source>
</evidence>
<dbReference type="SMART" id="SM00822">
    <property type="entry name" value="PKS_KR"/>
    <property type="match status" value="1"/>
</dbReference>
<evidence type="ECO:0000313" key="8">
    <source>
        <dbReference type="Proteomes" id="UP000301870"/>
    </source>
</evidence>
<evidence type="ECO:0000256" key="4">
    <source>
        <dbReference type="ARBA" id="ARBA00022679"/>
    </source>
</evidence>
<dbReference type="PANTHER" id="PTHR43775">
    <property type="entry name" value="FATTY ACID SYNTHASE"/>
    <property type="match status" value="1"/>
</dbReference>
<dbReference type="GO" id="GO:0006633">
    <property type="term" value="P:fatty acid biosynthetic process"/>
    <property type="evidence" value="ECO:0007669"/>
    <property type="project" value="TreeGrafter"/>
</dbReference>
<dbReference type="InterPro" id="IPR036736">
    <property type="entry name" value="ACP-like_sf"/>
</dbReference>
<dbReference type="CDD" id="cd08954">
    <property type="entry name" value="KR_1_FAS_SDR_x"/>
    <property type="match status" value="1"/>
</dbReference>
<evidence type="ECO:0000259" key="6">
    <source>
        <dbReference type="SMART" id="SM00823"/>
    </source>
</evidence>
<name>A0A9J7EPH2_SPOLT</name>
<dbReference type="Pfam" id="PF00107">
    <property type="entry name" value="ADH_zinc_N"/>
    <property type="match status" value="1"/>
</dbReference>
<dbReference type="CDD" id="cd05195">
    <property type="entry name" value="enoyl_red"/>
    <property type="match status" value="1"/>
</dbReference>
<dbReference type="InterPro" id="IPR009081">
    <property type="entry name" value="PP-bd_ACP"/>
</dbReference>
<evidence type="ECO:0000259" key="7">
    <source>
        <dbReference type="SMART" id="SM00829"/>
    </source>
</evidence>
<dbReference type="SMART" id="SM00829">
    <property type="entry name" value="PKS_ER"/>
    <property type="match status" value="1"/>
</dbReference>
<keyword evidence="4" id="KW-0808">Transferase</keyword>
<keyword evidence="3" id="KW-0597">Phosphoprotein</keyword>
<dbReference type="InterPro" id="IPR020806">
    <property type="entry name" value="PKS_PP-bd"/>
</dbReference>
<dbReference type="InterPro" id="IPR029058">
    <property type="entry name" value="AB_hydrolase_fold"/>
</dbReference>
<reference evidence="9" key="1">
    <citation type="submission" date="2025-08" db="UniProtKB">
        <authorList>
            <consortium name="RefSeq"/>
        </authorList>
    </citation>
    <scope>IDENTIFICATION</scope>
    <source>
        <strain evidence="9">Ishihara</strain>
        <tissue evidence="9">Whole body</tissue>
    </source>
</reference>
<dbReference type="Pfam" id="PF00975">
    <property type="entry name" value="Thioesterase"/>
    <property type="match status" value="1"/>
</dbReference>
<protein>
    <recommendedName>
        <fullName evidence="1">oleoyl-[acyl-carrier-protein] hydrolase</fullName>
        <ecNumber evidence="1">3.1.2.14</ecNumber>
    </recommendedName>
</protein>
<dbReference type="InterPro" id="IPR057326">
    <property type="entry name" value="KR_dom"/>
</dbReference>
<dbReference type="Gene3D" id="3.90.180.10">
    <property type="entry name" value="Medium-chain alcohol dehydrogenases, catalytic domain"/>
    <property type="match status" value="1"/>
</dbReference>
<accession>A0A9J7EPH2</accession>
<feature type="domain" description="Enoyl reductase (ER)" evidence="7">
    <location>
        <begin position="2"/>
        <end position="278"/>
    </location>
</feature>
<keyword evidence="2" id="KW-0596">Phosphopantetheine</keyword>
<dbReference type="RefSeq" id="XP_022835184.1">
    <property type="nucleotide sequence ID" value="XM_022979416.1"/>
</dbReference>
<evidence type="ECO:0000256" key="3">
    <source>
        <dbReference type="ARBA" id="ARBA00022553"/>
    </source>
</evidence>
<dbReference type="Pfam" id="PF00550">
    <property type="entry name" value="PP-binding"/>
    <property type="match status" value="1"/>
</dbReference>
<dbReference type="InterPro" id="IPR001031">
    <property type="entry name" value="Thioesterase"/>
</dbReference>
<dbReference type="InterPro" id="IPR036291">
    <property type="entry name" value="NAD(P)-bd_dom_sf"/>
</dbReference>
<dbReference type="Gene3D" id="1.10.1200.10">
    <property type="entry name" value="ACP-like"/>
    <property type="match status" value="1"/>
</dbReference>
<dbReference type="GeneID" id="111362694"/>
<dbReference type="SMART" id="SM00823">
    <property type="entry name" value="PKS_PP"/>
    <property type="match status" value="1"/>
</dbReference>
<feature type="domain" description="Ketoreductase" evidence="5">
    <location>
        <begin position="309"/>
        <end position="490"/>
    </location>
</feature>
<sequence>MTAIGRVTVDAVDRGRLAQECVQGIEIVGKTANGTRVMGMVCNRGITNLAEGQKDILWPVPDEWTFEEAATVPVAYGTVYYAMIMFGQLRRGESVLIHAGSGGVGQAAINVALHYGCEVFITVGTAEKRAFIKKLFPQLKDSHIGNSRDTSFEDMISRETNGKGVDMVLNSLSDDKLQASVRCLAFRGRFLEIGKFDITNNTSIAMYFLSKEITFHGIMLNYIFNLEPVIKKRFQDLCLRGIVNGAIKPLTYCSFKANEVENAYRYMAAGKHIGKVIIKIREEEQSNGQLRPVAMPIDAIPRYICHKDLVYVVIGGLGGFGLELADWLIMRGGRKILLTSRRGITNGYQSSRLRAWASYGADVQISTHDVTTEPGCEEMLKMALSMGPVHAIFNLAVILKDSIFQNQTSETFKTSFAPKALATMHLDKLSRKLCPDLKDFVVFSSVSCGRGNAGQTNYGYSNSVMERICEWRKKLGLPALAVQWGAIGDVGLIADMQNDDVQLEIGGTLHQRISSCLTALDKFMKQGAPIVSSIVVAEKKTGCEGCGNALDAVAQIMGIKNLKTVSQQVSLADLGMDSMMALEINQILEREFKIFLTAQDVRTLTFARLLELTALRKPISSASNSRLTNDEGAVGLRVLIRNFGDEKTVSKPIVYMPSMVPEHMIFMLPGLDSNAAQLEPLCKRLKVKVCVLQLGVEHKNENMHQMVNRLYQIVIPMLKPGCPFWLLGYSYGTLLALELASRLEKEGYKGTIFCLDGAPEFVYALVTKTISVTSDFQLQNSLLCHTMRLVAPNVDATRELMEKLNNIESFEEKIALTVRMSPLQDKYSDKFLTKLAQVSFDRLKTILDYDPKAFKKLQSPIVLLRPKENPSFVALEENYGLDKYTENNVTVHFLGGNHVSIIENKDCADIINSVLAEIERQEN</sequence>
<dbReference type="InterPro" id="IPR013968">
    <property type="entry name" value="PKS_KR"/>
</dbReference>
<dbReference type="InterPro" id="IPR020843">
    <property type="entry name" value="ER"/>
</dbReference>
<dbReference type="InterPro" id="IPR050091">
    <property type="entry name" value="PKS_NRPS_Biosynth_Enz"/>
</dbReference>
<dbReference type="Gene3D" id="3.40.50.720">
    <property type="entry name" value="NAD(P)-binding Rossmann-like Domain"/>
    <property type="match status" value="1"/>
</dbReference>
<dbReference type="Pfam" id="PF08659">
    <property type="entry name" value="KR"/>
    <property type="match status" value="1"/>
</dbReference>
<keyword evidence="8" id="KW-1185">Reference proteome</keyword>
<dbReference type="GO" id="GO:0016491">
    <property type="term" value="F:oxidoreductase activity"/>
    <property type="evidence" value="ECO:0007669"/>
    <property type="project" value="InterPro"/>
</dbReference>
<dbReference type="GO" id="GO:0031177">
    <property type="term" value="F:phosphopantetheine binding"/>
    <property type="evidence" value="ECO:0007669"/>
    <property type="project" value="InterPro"/>
</dbReference>
<dbReference type="FunFam" id="3.40.50.720:FF:000209">
    <property type="entry name" value="Polyketide synthase Pks12"/>
    <property type="match status" value="1"/>
</dbReference>
<dbReference type="GO" id="GO:0004312">
    <property type="term" value="F:fatty acid synthase activity"/>
    <property type="evidence" value="ECO:0007669"/>
    <property type="project" value="TreeGrafter"/>
</dbReference>
<dbReference type="Proteomes" id="UP000301870">
    <property type="component" value="Unplaced"/>
</dbReference>
<feature type="domain" description="Polyketide synthase-like phosphopantetheine-binding" evidence="6">
    <location>
        <begin position="546"/>
        <end position="604"/>
    </location>
</feature>
<dbReference type="EC" id="3.1.2.14" evidence="1"/>
<proteinExistence type="predicted"/>
<dbReference type="AlphaFoldDB" id="A0A9J7EPH2"/>
<dbReference type="Gene3D" id="3.40.50.1820">
    <property type="entry name" value="alpha/beta hydrolase"/>
    <property type="match status" value="1"/>
</dbReference>
<gene>
    <name evidence="9" type="primary">LOC111362694</name>
</gene>
<organism evidence="8 9">
    <name type="scientific">Spodoptera litura</name>
    <name type="common">Asian cotton leafworm</name>
    <dbReference type="NCBI Taxonomy" id="69820"/>
    <lineage>
        <taxon>Eukaryota</taxon>
        <taxon>Metazoa</taxon>
        <taxon>Ecdysozoa</taxon>
        <taxon>Arthropoda</taxon>
        <taxon>Hexapoda</taxon>
        <taxon>Insecta</taxon>
        <taxon>Pterygota</taxon>
        <taxon>Neoptera</taxon>
        <taxon>Endopterygota</taxon>
        <taxon>Lepidoptera</taxon>
        <taxon>Glossata</taxon>
        <taxon>Ditrysia</taxon>
        <taxon>Noctuoidea</taxon>
        <taxon>Noctuidae</taxon>
        <taxon>Amphipyrinae</taxon>
        <taxon>Spodoptera</taxon>
    </lineage>
</organism>